<reference evidence="3 4" key="1">
    <citation type="submission" date="2019-07" db="EMBL/GenBank/DDBJ databases">
        <title>Genomes of Cafeteria roenbergensis.</title>
        <authorList>
            <person name="Fischer M.G."/>
            <person name="Hackl T."/>
            <person name="Roman M."/>
        </authorList>
    </citation>
    <scope>NUCLEOTIDE SEQUENCE [LARGE SCALE GENOMIC DNA]</scope>
    <source>
        <strain evidence="1 3">BVI</strain>
        <strain evidence="2 4">RCC970-E3</strain>
    </source>
</reference>
<accession>A0A5A8CKJ8</accession>
<protein>
    <recommendedName>
        <fullName evidence="5">THUMP domain-containing protein</fullName>
    </recommendedName>
</protein>
<organism evidence="1 3">
    <name type="scientific">Cafeteria roenbergensis</name>
    <name type="common">Marine flagellate</name>
    <dbReference type="NCBI Taxonomy" id="33653"/>
    <lineage>
        <taxon>Eukaryota</taxon>
        <taxon>Sar</taxon>
        <taxon>Stramenopiles</taxon>
        <taxon>Bigyra</taxon>
        <taxon>Opalozoa</taxon>
        <taxon>Bicosoecida</taxon>
        <taxon>Cafeteriaceae</taxon>
        <taxon>Cafeteria</taxon>
    </lineage>
</organism>
<evidence type="ECO:0000313" key="3">
    <source>
        <dbReference type="Proteomes" id="UP000323011"/>
    </source>
</evidence>
<sequence length="223" mass="23023">MVGFLVSCDENQRRVTCKQLTYALHDQVKDMAPAAALCDDGGDASADAALSVRDALRLEVEAARRDNSSDPEHRLCRAHTGVKGLALLAGRPSALAGLDPLEVARAVFAKALADGLPPVLHVYRLMPLQRICKGDAASWVVLVEVFGTTAGVAIVPAEADAATRGFNLAAATETEQERHAKSAARSRAAGMTLEEAQAAVAAELAAEDGATSLAEAAGAAPTA</sequence>
<evidence type="ECO:0008006" key="5">
    <source>
        <dbReference type="Google" id="ProtNLM"/>
    </source>
</evidence>
<keyword evidence="3" id="KW-1185">Reference proteome</keyword>
<dbReference type="Proteomes" id="UP000324907">
    <property type="component" value="Unassembled WGS sequence"/>
</dbReference>
<dbReference type="AlphaFoldDB" id="A0A5A8CKJ8"/>
<dbReference type="EMBL" id="VLTL01000160">
    <property type="protein sequence ID" value="KAA0158108.1"/>
    <property type="molecule type" value="Genomic_DNA"/>
</dbReference>
<evidence type="ECO:0000313" key="1">
    <source>
        <dbReference type="EMBL" id="KAA0153054.1"/>
    </source>
</evidence>
<dbReference type="EMBL" id="VLTN01000018">
    <property type="protein sequence ID" value="KAA0153054.1"/>
    <property type="molecule type" value="Genomic_DNA"/>
</dbReference>
<proteinExistence type="predicted"/>
<comment type="caution">
    <text evidence="1">The sequence shown here is derived from an EMBL/GenBank/DDBJ whole genome shotgun (WGS) entry which is preliminary data.</text>
</comment>
<evidence type="ECO:0000313" key="2">
    <source>
        <dbReference type="EMBL" id="KAA0158108.1"/>
    </source>
</evidence>
<gene>
    <name evidence="2" type="ORF">FNF28_06408</name>
    <name evidence="1" type="ORF">FNF29_03573</name>
</gene>
<evidence type="ECO:0000313" key="4">
    <source>
        <dbReference type="Proteomes" id="UP000324907"/>
    </source>
</evidence>
<dbReference type="Proteomes" id="UP000323011">
    <property type="component" value="Unassembled WGS sequence"/>
</dbReference>
<name>A0A5A8CKJ8_CAFRO</name>